<proteinExistence type="predicted"/>
<sequence length="117" mass="12284">MTSLLLDADSWDIGLDDTGNLAVASDAQSILQDACSAEQTWLGEVLYDQSLGVSYDDALLAGKSTSPFYAADVEQAVQAVPGVAAVTCHLLTPTSERRQTGILVITATNGRTAYVAF</sequence>
<evidence type="ECO:0000313" key="1">
    <source>
        <dbReference type="EMBL" id="GBQ07252.1"/>
    </source>
</evidence>
<evidence type="ECO:0000313" key="2">
    <source>
        <dbReference type="Proteomes" id="UP001062901"/>
    </source>
</evidence>
<gene>
    <name evidence="1" type="ORF">AA15669_1298</name>
</gene>
<dbReference type="RefSeq" id="WP_018979412.1">
    <property type="nucleotide sequence ID" value="NZ_BAQD01000022.1"/>
</dbReference>
<protein>
    <submittedName>
        <fullName evidence="1">Uncharacterized protein</fullName>
    </submittedName>
</protein>
<comment type="caution">
    <text evidence="1">The sequence shown here is derived from an EMBL/GenBank/DDBJ whole genome shotgun (WGS) entry which is preliminary data.</text>
</comment>
<organism evidence="1 2">
    <name type="scientific">Saccharibacter floricola DSM 15669</name>
    <dbReference type="NCBI Taxonomy" id="1123227"/>
    <lineage>
        <taxon>Bacteria</taxon>
        <taxon>Pseudomonadati</taxon>
        <taxon>Pseudomonadota</taxon>
        <taxon>Alphaproteobacteria</taxon>
        <taxon>Acetobacterales</taxon>
        <taxon>Acetobacteraceae</taxon>
        <taxon>Saccharibacter</taxon>
    </lineage>
</organism>
<keyword evidence="2" id="KW-1185">Reference proteome</keyword>
<accession>A0ABQ0NZQ8</accession>
<dbReference type="EMBL" id="BAQD01000022">
    <property type="protein sequence ID" value="GBQ07252.1"/>
    <property type="molecule type" value="Genomic_DNA"/>
</dbReference>
<reference evidence="1" key="1">
    <citation type="submission" date="2013-04" db="EMBL/GenBank/DDBJ databases">
        <title>The genome sequencing project of 58 acetic acid bacteria.</title>
        <authorList>
            <person name="Okamoto-Kainuma A."/>
            <person name="Ishikawa M."/>
            <person name="Umino S."/>
            <person name="Koizumi Y."/>
            <person name="Shiwa Y."/>
            <person name="Yoshikawa H."/>
            <person name="Matsutani M."/>
            <person name="Matsushita K."/>
        </authorList>
    </citation>
    <scope>NUCLEOTIDE SEQUENCE</scope>
    <source>
        <strain evidence="1">DSM 15669</strain>
    </source>
</reference>
<dbReference type="Proteomes" id="UP001062901">
    <property type="component" value="Unassembled WGS sequence"/>
</dbReference>
<name>A0ABQ0NZQ8_9PROT</name>